<dbReference type="Gene3D" id="3.30.40.10">
    <property type="entry name" value="Zinc/RING finger domain, C3HC4 (zinc finger)"/>
    <property type="match status" value="1"/>
</dbReference>
<feature type="domain" description="RING-type" evidence="5">
    <location>
        <begin position="14"/>
        <end position="54"/>
    </location>
</feature>
<organism evidence="7 8">
    <name type="scientific">Batillaria attramentaria</name>
    <dbReference type="NCBI Taxonomy" id="370345"/>
    <lineage>
        <taxon>Eukaryota</taxon>
        <taxon>Metazoa</taxon>
        <taxon>Spiralia</taxon>
        <taxon>Lophotrochozoa</taxon>
        <taxon>Mollusca</taxon>
        <taxon>Gastropoda</taxon>
        <taxon>Caenogastropoda</taxon>
        <taxon>Sorbeoconcha</taxon>
        <taxon>Cerithioidea</taxon>
        <taxon>Batillariidae</taxon>
        <taxon>Batillaria</taxon>
    </lineage>
</organism>
<feature type="domain" description="B box-type" evidence="6">
    <location>
        <begin position="147"/>
        <end position="188"/>
    </location>
</feature>
<reference evidence="7 8" key="1">
    <citation type="journal article" date="2023" name="Sci. Data">
        <title>Genome assembly of the Korean intertidal mud-creeper Batillaria attramentaria.</title>
        <authorList>
            <person name="Patra A.K."/>
            <person name="Ho P.T."/>
            <person name="Jun S."/>
            <person name="Lee S.J."/>
            <person name="Kim Y."/>
            <person name="Won Y.J."/>
        </authorList>
    </citation>
    <scope>NUCLEOTIDE SEQUENCE [LARGE SCALE GENOMIC DNA]</scope>
    <source>
        <strain evidence="7">Wonlab-2016</strain>
    </source>
</reference>
<dbReference type="SUPFAM" id="SSF57850">
    <property type="entry name" value="RING/U-box"/>
    <property type="match status" value="1"/>
</dbReference>
<name>A0ABD0JD61_9CAEN</name>
<sequence>MASKEVGDVDMLKCGVCLERYNRPKLLPCFHTYCQRCVEKLAGTKPSFSCPACRAVVVIPPGGAANLQANFYIEKDLAKQEAHEGRECQLCSKGKQAKFKCVQCHQAYCAPCRGTHDSIESCTQHTILPLDGDGRAAGKLGEEAGAANEKKCPKHKNQLLLLFCRPCQTSICMQCKLTSHDGHDTEDVVDTGARARGELQEESNTLAQREQLLKAVLSKVDDFYGDLEKEKLSVEQAIRDRSKQLQAIVAQAEEEALHTVQTTAESAVNDLTEQAKPIKERHATVTAKRRHIEQVVNEGEDGEAVSMLAKLRSEAELSSKDKSSHGQASMTVERSTVSHGFRARAVRYNDVLAFIGTAREGPLLETKALSVDASSLQESVKPRPAQPFASQFANAKYSLSKKGVLQTTEIIYSKNPKATLDQMCLTAGDSVWLVFNPGGDVKLMALFDDEGRRLETLYHGFPTPPLITCDGDAILSLTDGKWVRPGGEKGQLEDLTARSGALLSKSSPPLLYLSCNIYRINSLATLPPEIEEDPAYYVAYNATTFDASRDGKFFVLLYTDTVYIFDTNETTTELRRYASYSHPDETSPYPSDACFTIVDGEELLLVAFADMNTVHLVDHKDGCCFVRTLETDERPLERPFRLATDNQGRVWVGCHGGKVVIFDL</sequence>
<dbReference type="AlphaFoldDB" id="A0ABD0JD61"/>
<dbReference type="SMART" id="SM00336">
    <property type="entry name" value="BBOX"/>
    <property type="match status" value="2"/>
</dbReference>
<dbReference type="InterPro" id="IPR017907">
    <property type="entry name" value="Znf_RING_CS"/>
</dbReference>
<dbReference type="Gene3D" id="3.30.160.60">
    <property type="entry name" value="Classic Zinc Finger"/>
    <property type="match status" value="1"/>
</dbReference>
<evidence type="ECO:0000259" key="5">
    <source>
        <dbReference type="PROSITE" id="PS50089"/>
    </source>
</evidence>
<dbReference type="InterPro" id="IPR047153">
    <property type="entry name" value="TRIM45/56/19-like"/>
</dbReference>
<dbReference type="PANTHER" id="PTHR25462:SF296">
    <property type="entry name" value="MEIOTIC P26, ISOFORM F"/>
    <property type="match status" value="1"/>
</dbReference>
<dbReference type="GO" id="GO:0008270">
    <property type="term" value="F:zinc ion binding"/>
    <property type="evidence" value="ECO:0007669"/>
    <property type="project" value="UniProtKB-KW"/>
</dbReference>
<evidence type="ECO:0000256" key="2">
    <source>
        <dbReference type="ARBA" id="ARBA00022771"/>
    </source>
</evidence>
<dbReference type="CDD" id="cd19757">
    <property type="entry name" value="Bbox1"/>
    <property type="match status" value="1"/>
</dbReference>
<dbReference type="InterPro" id="IPR001841">
    <property type="entry name" value="Znf_RING"/>
</dbReference>
<dbReference type="EMBL" id="JACVVK020000497">
    <property type="protein sequence ID" value="KAK7471336.1"/>
    <property type="molecule type" value="Genomic_DNA"/>
</dbReference>
<proteinExistence type="predicted"/>
<dbReference type="PROSITE" id="PS50119">
    <property type="entry name" value="ZF_BBOX"/>
    <property type="match status" value="2"/>
</dbReference>
<dbReference type="CDD" id="cd19769">
    <property type="entry name" value="Bbox2_TRIM16-like"/>
    <property type="match status" value="1"/>
</dbReference>
<dbReference type="Proteomes" id="UP001519460">
    <property type="component" value="Unassembled WGS sequence"/>
</dbReference>
<feature type="domain" description="B box-type" evidence="6">
    <location>
        <begin position="83"/>
        <end position="130"/>
    </location>
</feature>
<dbReference type="SUPFAM" id="SSF57845">
    <property type="entry name" value="B-box zinc-binding domain"/>
    <property type="match status" value="1"/>
</dbReference>
<keyword evidence="3" id="KW-0862">Zinc</keyword>
<dbReference type="InterPro" id="IPR000315">
    <property type="entry name" value="Znf_B-box"/>
</dbReference>
<dbReference type="InterPro" id="IPR011044">
    <property type="entry name" value="Quino_amine_DH_bsu"/>
</dbReference>
<comment type="caution">
    <text evidence="7">The sequence shown here is derived from an EMBL/GenBank/DDBJ whole genome shotgun (WGS) entry which is preliminary data.</text>
</comment>
<evidence type="ECO:0000313" key="7">
    <source>
        <dbReference type="EMBL" id="KAK7471336.1"/>
    </source>
</evidence>
<dbReference type="PROSITE" id="PS00518">
    <property type="entry name" value="ZF_RING_1"/>
    <property type="match status" value="1"/>
</dbReference>
<evidence type="ECO:0000256" key="1">
    <source>
        <dbReference type="ARBA" id="ARBA00022723"/>
    </source>
</evidence>
<evidence type="ECO:0000313" key="8">
    <source>
        <dbReference type="Proteomes" id="UP001519460"/>
    </source>
</evidence>
<keyword evidence="1" id="KW-0479">Metal-binding</keyword>
<protein>
    <submittedName>
        <fullName evidence="7">Uncharacterized protein</fullName>
    </submittedName>
</protein>
<dbReference type="InterPro" id="IPR027370">
    <property type="entry name" value="Znf-RING_euk"/>
</dbReference>
<dbReference type="PROSITE" id="PS50089">
    <property type="entry name" value="ZF_RING_2"/>
    <property type="match status" value="1"/>
</dbReference>
<accession>A0ABD0JD61</accession>
<keyword evidence="2 4" id="KW-0863">Zinc-finger</keyword>
<keyword evidence="8" id="KW-1185">Reference proteome</keyword>
<evidence type="ECO:0000256" key="3">
    <source>
        <dbReference type="ARBA" id="ARBA00022833"/>
    </source>
</evidence>
<evidence type="ECO:0000259" key="6">
    <source>
        <dbReference type="PROSITE" id="PS50119"/>
    </source>
</evidence>
<dbReference type="PANTHER" id="PTHR25462">
    <property type="entry name" value="BONUS, ISOFORM C-RELATED"/>
    <property type="match status" value="1"/>
</dbReference>
<gene>
    <name evidence="7" type="ORF">BaRGS_00036011</name>
</gene>
<dbReference type="SMART" id="SM00184">
    <property type="entry name" value="RING"/>
    <property type="match status" value="1"/>
</dbReference>
<evidence type="ECO:0000256" key="4">
    <source>
        <dbReference type="PROSITE-ProRule" id="PRU00024"/>
    </source>
</evidence>
<dbReference type="Pfam" id="PF00643">
    <property type="entry name" value="zf-B_box"/>
    <property type="match status" value="1"/>
</dbReference>
<dbReference type="Pfam" id="PF13445">
    <property type="entry name" value="zf-RING_UBOX"/>
    <property type="match status" value="1"/>
</dbReference>
<dbReference type="SUPFAM" id="SSF50969">
    <property type="entry name" value="YVTN repeat-like/Quinoprotein amine dehydrogenase"/>
    <property type="match status" value="1"/>
</dbReference>
<dbReference type="InterPro" id="IPR013083">
    <property type="entry name" value="Znf_RING/FYVE/PHD"/>
</dbReference>